<sequence>MLFNSHVFILAFLPVMLLGYTLLGHTVGRRPAQLFLVAGSLFFYGWWDASYLPLLIATTVFNYMVGRRLTDAYRRNTPSRRPLLAFGITVNLAILAYFKYATFFVENLEALTGLDFAMRAVVLPLGISFFIFQKIAYLADSASGKAPDYDFLGFCLFVSFFPQLIAGPIVHHRDVMGQFQRPIREVLTARNFALGVTFFTIGLFKKVMIADNLAPLAQASFVSFAAGEVLGAVSAWRGALAYAFQLYFDFSGYSDMAIGLGLMFGIRLPYNFNSPYKANSIIDFWRRWHMTLSRFLRDYVYVPLGGNRKGPTRRYLNLLLTMLLGGLWHGAAWTFVLWGGLHGFYLMVNHAWQKLRATLGWTAPAGPAGSLVARAVTFVAVVVGWVFFHAPSLGAALDMLQSMAGMNGLSTVKAAGTVQGVTELAGAAGGGAAAQDGRLASLWSFVAARSSDLVLVLLLLVAWFAPNSQEIVEAADRRRGWLAIRWQPTATWAVVVAGCLLATMTQMSKVSAFLYFQF</sequence>
<dbReference type="PIRSF" id="PIRSF016636">
    <property type="entry name" value="AlgI_DltB"/>
    <property type="match status" value="1"/>
</dbReference>
<dbReference type="GO" id="GO:0042121">
    <property type="term" value="P:alginic acid biosynthetic process"/>
    <property type="evidence" value="ECO:0007669"/>
    <property type="project" value="UniProtKB-KW"/>
</dbReference>
<evidence type="ECO:0000256" key="12">
    <source>
        <dbReference type="ARBA" id="ARBA00031030"/>
    </source>
</evidence>
<dbReference type="Proteomes" id="UP000600101">
    <property type="component" value="Unassembled WGS sequence"/>
</dbReference>
<feature type="transmembrane region" description="Helical" evidence="14">
    <location>
        <begin position="83"/>
        <end position="104"/>
    </location>
</feature>
<dbReference type="InterPro" id="IPR004299">
    <property type="entry name" value="MBOAT_fam"/>
</dbReference>
<feature type="transmembrane region" description="Helical" evidence="14">
    <location>
        <begin position="315"/>
        <end position="338"/>
    </location>
</feature>
<dbReference type="PIRSF" id="PIRSF500217">
    <property type="entry name" value="AlgI"/>
    <property type="match status" value="1"/>
</dbReference>
<protein>
    <recommendedName>
        <fullName evidence="4">Probable alginate O-acetylase AlgI</fullName>
    </recommendedName>
    <alternativeName>
        <fullName evidence="12">Alginate biosynthesis protein AlgI</fullName>
    </alternativeName>
</protein>
<name>A0A9X0R095_9PROT</name>
<evidence type="ECO:0000256" key="9">
    <source>
        <dbReference type="ARBA" id="ARBA00022989"/>
    </source>
</evidence>
<accession>A0A9X0R095</accession>
<feature type="transmembrane region" description="Helical" evidence="14">
    <location>
        <begin position="484"/>
        <end position="504"/>
    </location>
</feature>
<evidence type="ECO:0000256" key="11">
    <source>
        <dbReference type="ARBA" id="ARBA00023315"/>
    </source>
</evidence>
<feature type="transmembrane region" description="Helical" evidence="14">
    <location>
        <begin position="7"/>
        <end position="23"/>
    </location>
</feature>
<feature type="transmembrane region" description="Helical" evidence="14">
    <location>
        <begin position="371"/>
        <end position="397"/>
    </location>
</feature>
<evidence type="ECO:0000256" key="2">
    <source>
        <dbReference type="ARBA" id="ARBA00005182"/>
    </source>
</evidence>
<keyword evidence="7 14" id="KW-0812">Transmembrane</keyword>
<reference evidence="15" key="1">
    <citation type="submission" date="2020-08" db="EMBL/GenBank/DDBJ databases">
        <authorList>
            <person name="Hu Y."/>
            <person name="Nguyen S.V."/>
            <person name="Li F."/>
            <person name="Fanning S."/>
        </authorList>
    </citation>
    <scope>NUCLEOTIDE SEQUENCE</scope>
    <source>
        <strain evidence="15">SYSU D8009</strain>
    </source>
</reference>
<keyword evidence="11 13" id="KW-0012">Acyltransferase</keyword>
<keyword evidence="10 13" id="KW-0472">Membrane</keyword>
<evidence type="ECO:0000256" key="14">
    <source>
        <dbReference type="SAM" id="Phobius"/>
    </source>
</evidence>
<evidence type="ECO:0000256" key="4">
    <source>
        <dbReference type="ARBA" id="ARBA00016084"/>
    </source>
</evidence>
<dbReference type="GO" id="GO:0016746">
    <property type="term" value="F:acyltransferase activity"/>
    <property type="evidence" value="ECO:0007669"/>
    <property type="project" value="UniProtKB-KW"/>
</dbReference>
<evidence type="ECO:0000256" key="1">
    <source>
        <dbReference type="ARBA" id="ARBA00004651"/>
    </source>
</evidence>
<dbReference type="InterPro" id="IPR051085">
    <property type="entry name" value="MB_O-acyltransferase"/>
</dbReference>
<dbReference type="PANTHER" id="PTHR13285">
    <property type="entry name" value="ACYLTRANSFERASE"/>
    <property type="match status" value="1"/>
</dbReference>
<dbReference type="PANTHER" id="PTHR13285:SF23">
    <property type="entry name" value="TEICHOIC ACID D-ALANYLTRANSFERASE"/>
    <property type="match status" value="1"/>
</dbReference>
<evidence type="ECO:0000256" key="7">
    <source>
        <dbReference type="ARBA" id="ARBA00022692"/>
    </source>
</evidence>
<comment type="pathway">
    <text evidence="2">Glycan biosynthesis; alginate biosynthesis.</text>
</comment>
<dbReference type="Pfam" id="PF03062">
    <property type="entry name" value="MBOAT"/>
    <property type="match status" value="1"/>
</dbReference>
<comment type="caution">
    <text evidence="15">The sequence shown here is derived from an EMBL/GenBank/DDBJ whole genome shotgun (WGS) entry which is preliminary data.</text>
</comment>
<keyword evidence="5 13" id="KW-1003">Cell membrane</keyword>
<evidence type="ECO:0000256" key="8">
    <source>
        <dbReference type="ARBA" id="ARBA00022841"/>
    </source>
</evidence>
<keyword evidence="16" id="KW-1185">Reference proteome</keyword>
<dbReference type="InterPro" id="IPR028362">
    <property type="entry name" value="AlgI"/>
</dbReference>
<evidence type="ECO:0000256" key="13">
    <source>
        <dbReference type="PIRNR" id="PIRNR016636"/>
    </source>
</evidence>
<feature type="transmembrane region" description="Helical" evidence="14">
    <location>
        <begin position="151"/>
        <end position="171"/>
    </location>
</feature>
<dbReference type="InterPro" id="IPR024194">
    <property type="entry name" value="Ac/AlaTfrase_AlgI/DltB"/>
</dbReference>
<dbReference type="AlphaFoldDB" id="A0A9X0R095"/>
<organism evidence="15 16">
    <name type="scientific">Siccirubricoccus deserti</name>
    <dbReference type="NCBI Taxonomy" id="2013562"/>
    <lineage>
        <taxon>Bacteria</taxon>
        <taxon>Pseudomonadati</taxon>
        <taxon>Pseudomonadota</taxon>
        <taxon>Alphaproteobacteria</taxon>
        <taxon>Acetobacterales</taxon>
        <taxon>Roseomonadaceae</taxon>
        <taxon>Siccirubricoccus</taxon>
    </lineage>
</organism>
<evidence type="ECO:0000313" key="16">
    <source>
        <dbReference type="Proteomes" id="UP000600101"/>
    </source>
</evidence>
<evidence type="ECO:0000256" key="5">
    <source>
        <dbReference type="ARBA" id="ARBA00022475"/>
    </source>
</evidence>
<feature type="transmembrane region" description="Helical" evidence="14">
    <location>
        <begin position="191"/>
        <end position="209"/>
    </location>
</feature>
<dbReference type="EMBL" id="JACOMF010000026">
    <property type="protein sequence ID" value="MBC4017324.1"/>
    <property type="molecule type" value="Genomic_DNA"/>
</dbReference>
<gene>
    <name evidence="15" type="ORF">H7965_18610</name>
</gene>
<comment type="subcellular location">
    <subcellularLocation>
        <location evidence="1">Cell membrane</location>
        <topology evidence="1">Multi-pass membrane protein</topology>
    </subcellularLocation>
</comment>
<evidence type="ECO:0000256" key="10">
    <source>
        <dbReference type="ARBA" id="ARBA00023136"/>
    </source>
</evidence>
<feature type="transmembrane region" description="Helical" evidence="14">
    <location>
        <begin position="43"/>
        <end position="63"/>
    </location>
</feature>
<keyword evidence="8" id="KW-0016">Alginate biosynthesis</keyword>
<dbReference type="GO" id="GO:0005886">
    <property type="term" value="C:plasma membrane"/>
    <property type="evidence" value="ECO:0007669"/>
    <property type="project" value="UniProtKB-SubCell"/>
</dbReference>
<proteinExistence type="inferred from homology"/>
<feature type="transmembrane region" description="Helical" evidence="14">
    <location>
        <begin position="116"/>
        <end position="139"/>
    </location>
</feature>
<keyword evidence="6 13" id="KW-0808">Transferase</keyword>
<comment type="similarity">
    <text evidence="3 13">Belongs to the membrane-bound acyltransferase family.</text>
</comment>
<evidence type="ECO:0000256" key="3">
    <source>
        <dbReference type="ARBA" id="ARBA00010323"/>
    </source>
</evidence>
<evidence type="ECO:0000256" key="6">
    <source>
        <dbReference type="ARBA" id="ARBA00022679"/>
    </source>
</evidence>
<dbReference type="RefSeq" id="WP_186772088.1">
    <property type="nucleotide sequence ID" value="NZ_JACOMF010000026.1"/>
</dbReference>
<keyword evidence="9 14" id="KW-1133">Transmembrane helix</keyword>
<evidence type="ECO:0000313" key="15">
    <source>
        <dbReference type="EMBL" id="MBC4017324.1"/>
    </source>
</evidence>